<dbReference type="RefSeq" id="WP_198739111.1">
    <property type="nucleotide sequence ID" value="NZ_JAEIOS010000013.1"/>
</dbReference>
<evidence type="ECO:0000313" key="3">
    <source>
        <dbReference type="Proteomes" id="UP000645966"/>
    </source>
</evidence>
<reference evidence="2" key="1">
    <citation type="submission" date="2020-12" db="EMBL/GenBank/DDBJ databases">
        <title>Genome public.</title>
        <authorList>
            <person name="Sun Q."/>
        </authorList>
    </citation>
    <scope>NUCLEOTIDE SEQUENCE</scope>
    <source>
        <strain evidence="2">CCM 8863</strain>
    </source>
</reference>
<dbReference type="Pfam" id="PF10724">
    <property type="entry name" value="DUF2516"/>
    <property type="match status" value="1"/>
</dbReference>
<dbReference type="AlphaFoldDB" id="A0A934M989"/>
<sequence>MFLYESARVLGYVVLLMTTIIGVAGLVGAALCVSTRDDAFTAADRQQKWVWTGMLVASAVAMFINVQLLQWVGMVVIGLYWFDVRPQLKDIVNGETPW</sequence>
<feature type="transmembrane region" description="Helical" evidence="1">
    <location>
        <begin position="12"/>
        <end position="33"/>
    </location>
</feature>
<dbReference type="EMBL" id="JAEIOS010000013">
    <property type="protein sequence ID" value="MBI8989945.1"/>
    <property type="molecule type" value="Genomic_DNA"/>
</dbReference>
<dbReference type="InterPro" id="IPR019662">
    <property type="entry name" value="DUF2516"/>
</dbReference>
<keyword evidence="1" id="KW-0812">Transmembrane</keyword>
<evidence type="ECO:0000313" key="2">
    <source>
        <dbReference type="EMBL" id="MBI8989945.1"/>
    </source>
</evidence>
<keyword evidence="1" id="KW-0472">Membrane</keyword>
<gene>
    <name evidence="2" type="ORF">JDV75_09280</name>
</gene>
<evidence type="ECO:0000256" key="1">
    <source>
        <dbReference type="SAM" id="Phobius"/>
    </source>
</evidence>
<keyword evidence="1" id="KW-1133">Transmembrane helix</keyword>
<comment type="caution">
    <text evidence="2">The sequence shown here is derived from an EMBL/GenBank/DDBJ whole genome shotgun (WGS) entry which is preliminary data.</text>
</comment>
<protein>
    <submittedName>
        <fullName evidence="2">DUF2516 family protein</fullName>
    </submittedName>
</protein>
<feature type="transmembrane region" description="Helical" evidence="1">
    <location>
        <begin position="54"/>
        <end position="82"/>
    </location>
</feature>
<accession>A0A934M989</accession>
<keyword evidence="3" id="KW-1185">Reference proteome</keyword>
<organism evidence="2 3">
    <name type="scientific">Corynebacterium meridianum</name>
    <dbReference type="NCBI Taxonomy" id="2765363"/>
    <lineage>
        <taxon>Bacteria</taxon>
        <taxon>Bacillati</taxon>
        <taxon>Actinomycetota</taxon>
        <taxon>Actinomycetes</taxon>
        <taxon>Mycobacteriales</taxon>
        <taxon>Corynebacteriaceae</taxon>
        <taxon>Corynebacterium</taxon>
    </lineage>
</organism>
<proteinExistence type="predicted"/>
<name>A0A934M989_9CORY</name>
<dbReference type="Proteomes" id="UP000645966">
    <property type="component" value="Unassembled WGS sequence"/>
</dbReference>